<comment type="similarity">
    <text evidence="1">Belongs to the LysR transcriptional regulatory family.</text>
</comment>
<keyword evidence="2" id="KW-0805">Transcription regulation</keyword>
<name>A0ABP7BQN5_9MICO</name>
<evidence type="ECO:0000256" key="1">
    <source>
        <dbReference type="ARBA" id="ARBA00009437"/>
    </source>
</evidence>
<gene>
    <name evidence="6" type="ORF">GCM10022202_31120</name>
</gene>
<evidence type="ECO:0000259" key="5">
    <source>
        <dbReference type="PROSITE" id="PS50931"/>
    </source>
</evidence>
<dbReference type="SUPFAM" id="SSF46785">
    <property type="entry name" value="Winged helix' DNA-binding domain"/>
    <property type="match status" value="1"/>
</dbReference>
<feature type="domain" description="HTH lysR-type" evidence="5">
    <location>
        <begin position="1"/>
        <end position="60"/>
    </location>
</feature>
<dbReference type="Gene3D" id="1.10.10.10">
    <property type="entry name" value="Winged helix-like DNA-binding domain superfamily/Winged helix DNA-binding domain"/>
    <property type="match status" value="1"/>
</dbReference>
<dbReference type="SUPFAM" id="SSF53850">
    <property type="entry name" value="Periplasmic binding protein-like II"/>
    <property type="match status" value="1"/>
</dbReference>
<protein>
    <submittedName>
        <fullName evidence="6">LysR family transcriptional regulator</fullName>
    </submittedName>
</protein>
<sequence>MDLSLREMRAILAASEHGSLSAAAAELRTAQSNLSRIVAAAEARLGHRVFVRSSRSLTLTAEGELLREAAQRVVALYDAEMRQLDSRLAGAVGRVRLAMLPSVSSMLVPRLLRLMADRHPAVEVSFVDGGSDEVHEMVAGRRADIGIASEVSHTEGVRHVRYLSDAFVALVPRSHPLAPRAEVSWADLADETFVSLPGGTSVHTLTSAALLQAGVSPRSELRAPNMLLAAGLVAEGLGVIAVPSLTLGLFDARGLARIPLGGPRVSRELALLHHGEEELSAAVRAGLGSLHLLRREEGLLPEGASWSGPPSD</sequence>
<evidence type="ECO:0000313" key="6">
    <source>
        <dbReference type="EMBL" id="GAA3666753.1"/>
    </source>
</evidence>
<accession>A0ABP7BQN5</accession>
<dbReference type="Pfam" id="PF03466">
    <property type="entry name" value="LysR_substrate"/>
    <property type="match status" value="1"/>
</dbReference>
<dbReference type="InterPro" id="IPR000847">
    <property type="entry name" value="LysR_HTH_N"/>
</dbReference>
<dbReference type="Pfam" id="PF00126">
    <property type="entry name" value="HTH_1"/>
    <property type="match status" value="1"/>
</dbReference>
<organism evidence="6 7">
    <name type="scientific">Microbacterium marinilacus</name>
    <dbReference type="NCBI Taxonomy" id="415209"/>
    <lineage>
        <taxon>Bacteria</taxon>
        <taxon>Bacillati</taxon>
        <taxon>Actinomycetota</taxon>
        <taxon>Actinomycetes</taxon>
        <taxon>Micrococcales</taxon>
        <taxon>Microbacteriaceae</taxon>
        <taxon>Microbacterium</taxon>
    </lineage>
</organism>
<dbReference type="InterPro" id="IPR036390">
    <property type="entry name" value="WH_DNA-bd_sf"/>
</dbReference>
<evidence type="ECO:0000256" key="4">
    <source>
        <dbReference type="ARBA" id="ARBA00023163"/>
    </source>
</evidence>
<reference evidence="7" key="1">
    <citation type="journal article" date="2019" name="Int. J. Syst. Evol. Microbiol.">
        <title>The Global Catalogue of Microorganisms (GCM) 10K type strain sequencing project: providing services to taxonomists for standard genome sequencing and annotation.</title>
        <authorList>
            <consortium name="The Broad Institute Genomics Platform"/>
            <consortium name="The Broad Institute Genome Sequencing Center for Infectious Disease"/>
            <person name="Wu L."/>
            <person name="Ma J."/>
        </authorList>
    </citation>
    <scope>NUCLEOTIDE SEQUENCE [LARGE SCALE GENOMIC DNA]</scope>
    <source>
        <strain evidence="7">JCM 16546</strain>
    </source>
</reference>
<proteinExistence type="inferred from homology"/>
<dbReference type="EMBL" id="BAAAYV010000023">
    <property type="protein sequence ID" value="GAA3666753.1"/>
    <property type="molecule type" value="Genomic_DNA"/>
</dbReference>
<dbReference type="PANTHER" id="PTHR30346:SF9">
    <property type="entry name" value="LYSR FAMILY TRANSCRIPTIONAL REGULATOR"/>
    <property type="match status" value="1"/>
</dbReference>
<keyword evidence="3" id="KW-0238">DNA-binding</keyword>
<dbReference type="PANTHER" id="PTHR30346">
    <property type="entry name" value="TRANSCRIPTIONAL DUAL REGULATOR HCAR-RELATED"/>
    <property type="match status" value="1"/>
</dbReference>
<comment type="caution">
    <text evidence="6">The sequence shown here is derived from an EMBL/GenBank/DDBJ whole genome shotgun (WGS) entry which is preliminary data.</text>
</comment>
<dbReference type="Gene3D" id="3.40.190.290">
    <property type="match status" value="1"/>
</dbReference>
<dbReference type="RefSeq" id="WP_221860740.1">
    <property type="nucleotide sequence ID" value="NZ_BAAAYV010000023.1"/>
</dbReference>
<dbReference type="PROSITE" id="PS50931">
    <property type="entry name" value="HTH_LYSR"/>
    <property type="match status" value="1"/>
</dbReference>
<evidence type="ECO:0000256" key="3">
    <source>
        <dbReference type="ARBA" id="ARBA00023125"/>
    </source>
</evidence>
<keyword evidence="7" id="KW-1185">Reference proteome</keyword>
<evidence type="ECO:0000256" key="2">
    <source>
        <dbReference type="ARBA" id="ARBA00023015"/>
    </source>
</evidence>
<evidence type="ECO:0000313" key="7">
    <source>
        <dbReference type="Proteomes" id="UP001410795"/>
    </source>
</evidence>
<dbReference type="InterPro" id="IPR005119">
    <property type="entry name" value="LysR_subst-bd"/>
</dbReference>
<dbReference type="Proteomes" id="UP001410795">
    <property type="component" value="Unassembled WGS sequence"/>
</dbReference>
<dbReference type="InterPro" id="IPR036388">
    <property type="entry name" value="WH-like_DNA-bd_sf"/>
</dbReference>
<keyword evidence="4" id="KW-0804">Transcription</keyword>